<proteinExistence type="predicted"/>
<evidence type="ECO:0000313" key="2">
    <source>
        <dbReference type="Proteomes" id="UP001497623"/>
    </source>
</evidence>
<gene>
    <name evidence="1" type="ORF">MNOR_LOCUS40195</name>
</gene>
<organism evidence="1 2">
    <name type="scientific">Meganyctiphanes norvegica</name>
    <name type="common">Northern krill</name>
    <name type="synonym">Thysanopoda norvegica</name>
    <dbReference type="NCBI Taxonomy" id="48144"/>
    <lineage>
        <taxon>Eukaryota</taxon>
        <taxon>Metazoa</taxon>
        <taxon>Ecdysozoa</taxon>
        <taxon>Arthropoda</taxon>
        <taxon>Crustacea</taxon>
        <taxon>Multicrustacea</taxon>
        <taxon>Malacostraca</taxon>
        <taxon>Eumalacostraca</taxon>
        <taxon>Eucarida</taxon>
        <taxon>Euphausiacea</taxon>
        <taxon>Euphausiidae</taxon>
        <taxon>Meganyctiphanes</taxon>
    </lineage>
</organism>
<name>A0AAV2SVD2_MEGNR</name>
<protein>
    <submittedName>
        <fullName evidence="1">Uncharacterized protein</fullName>
    </submittedName>
</protein>
<sequence>MHIQYMHTHPYTCAYTNQTHTYAQTHAHSPMPHLHTCTLYTHQIHTSIHIYHTPIHAHTLNLPHTHGTIRTHGHTYTKETKMVNHTCIAHTYTCLYHTHLTGTRKFKYTPLA</sequence>
<dbReference type="AlphaFoldDB" id="A0AAV2SVD2"/>
<keyword evidence="2" id="KW-1185">Reference proteome</keyword>
<accession>A0AAV2SVD2</accession>
<reference evidence="1 2" key="1">
    <citation type="submission" date="2024-05" db="EMBL/GenBank/DDBJ databases">
        <authorList>
            <person name="Wallberg A."/>
        </authorList>
    </citation>
    <scope>NUCLEOTIDE SEQUENCE [LARGE SCALE GENOMIC DNA]</scope>
</reference>
<dbReference type="EMBL" id="CAXKWB010117587">
    <property type="protein sequence ID" value="CAL4236307.1"/>
    <property type="molecule type" value="Genomic_DNA"/>
</dbReference>
<comment type="caution">
    <text evidence="1">The sequence shown here is derived from an EMBL/GenBank/DDBJ whole genome shotgun (WGS) entry which is preliminary data.</text>
</comment>
<evidence type="ECO:0000313" key="1">
    <source>
        <dbReference type="EMBL" id="CAL4236307.1"/>
    </source>
</evidence>
<dbReference type="Proteomes" id="UP001497623">
    <property type="component" value="Unassembled WGS sequence"/>
</dbReference>